<dbReference type="EMBL" id="LAZR01006414">
    <property type="protein sequence ID" value="KKM92274.1"/>
    <property type="molecule type" value="Genomic_DNA"/>
</dbReference>
<dbReference type="InterPro" id="IPR038666">
    <property type="entry name" value="SSP1_head-tail_sf"/>
</dbReference>
<organism evidence="1">
    <name type="scientific">marine sediment metagenome</name>
    <dbReference type="NCBI Taxonomy" id="412755"/>
    <lineage>
        <taxon>unclassified sequences</taxon>
        <taxon>metagenomes</taxon>
        <taxon>ecological metagenomes</taxon>
    </lineage>
</organism>
<accession>A0A0F9LBK1</accession>
<dbReference type="Pfam" id="PF05521">
    <property type="entry name" value="Phage_HCP"/>
    <property type="match status" value="1"/>
</dbReference>
<proteinExistence type="predicted"/>
<gene>
    <name evidence="1" type="ORF">LCGC14_1220050</name>
</gene>
<protein>
    <recommendedName>
        <fullName evidence="2">Phage head-tail adaptor</fullName>
    </recommendedName>
</protein>
<dbReference type="Gene3D" id="2.40.10.270">
    <property type="entry name" value="Bacteriophage SPP1 head-tail adaptor protein"/>
    <property type="match status" value="1"/>
</dbReference>
<dbReference type="AlphaFoldDB" id="A0A0F9LBK1"/>
<evidence type="ECO:0000313" key="1">
    <source>
        <dbReference type="EMBL" id="KKM92274.1"/>
    </source>
</evidence>
<name>A0A0F9LBK1_9ZZZZ</name>
<dbReference type="InterPro" id="IPR008767">
    <property type="entry name" value="Phage_SPP1_head-tail_adaptor"/>
</dbReference>
<reference evidence="1" key="1">
    <citation type="journal article" date="2015" name="Nature">
        <title>Complex archaea that bridge the gap between prokaryotes and eukaryotes.</title>
        <authorList>
            <person name="Spang A."/>
            <person name="Saw J.H."/>
            <person name="Jorgensen S.L."/>
            <person name="Zaremba-Niedzwiedzka K."/>
            <person name="Martijn J."/>
            <person name="Lind A.E."/>
            <person name="van Eijk R."/>
            <person name="Schleper C."/>
            <person name="Guy L."/>
            <person name="Ettema T.J."/>
        </authorList>
    </citation>
    <scope>NUCLEOTIDE SEQUENCE</scope>
</reference>
<sequence>MITNLFNTTVDVVRITRTSDSMGGWTETETVMHNNLRCRINWSKGEEKIQFDKDTWYRDAKLYCSVVDIKTNDRITHKSKTYDIVNVSNVDEADKYLIVEMRLIE</sequence>
<comment type="caution">
    <text evidence="1">The sequence shown here is derived from an EMBL/GenBank/DDBJ whole genome shotgun (WGS) entry which is preliminary data.</text>
</comment>
<evidence type="ECO:0008006" key="2">
    <source>
        <dbReference type="Google" id="ProtNLM"/>
    </source>
</evidence>